<reference evidence="2" key="1">
    <citation type="submission" date="2018-10" db="EMBL/GenBank/DDBJ databases">
        <title>De novo assembly of a Great Dane genome.</title>
        <authorList>
            <person name="Kidd J.M."/>
            <person name="Pendleton A.L."/>
            <person name="Shen F."/>
            <person name="Emery S."/>
        </authorList>
    </citation>
    <scope>NUCLEOTIDE SEQUENCE [LARGE SCALE GENOMIC DNA]</scope>
    <source>
        <strain evidence="2">Great Dane</strain>
    </source>
</reference>
<organism evidence="2 3">
    <name type="scientific">Canis lupus familiaris</name>
    <name type="common">Dog</name>
    <name type="synonym">Canis familiaris</name>
    <dbReference type="NCBI Taxonomy" id="9615"/>
    <lineage>
        <taxon>Eukaryota</taxon>
        <taxon>Metazoa</taxon>
        <taxon>Chordata</taxon>
        <taxon>Craniata</taxon>
        <taxon>Vertebrata</taxon>
        <taxon>Euteleostomi</taxon>
        <taxon>Mammalia</taxon>
        <taxon>Eutheria</taxon>
        <taxon>Laurasiatheria</taxon>
        <taxon>Carnivora</taxon>
        <taxon>Caniformia</taxon>
        <taxon>Canidae</taxon>
        <taxon>Canis</taxon>
    </lineage>
</organism>
<reference evidence="2" key="2">
    <citation type="submission" date="2025-08" db="UniProtKB">
        <authorList>
            <consortium name="Ensembl"/>
        </authorList>
    </citation>
    <scope>IDENTIFICATION</scope>
</reference>
<sequence length="59" mass="6908">SSKTWPRDDRSKITKPLETLITTVDSNTRWWTNWVIPAISTLVGALMYLIYRGRLNRSQ</sequence>
<accession>A0A8C0TQW2</accession>
<evidence type="ECO:0000256" key="1">
    <source>
        <dbReference type="SAM" id="Phobius"/>
    </source>
</evidence>
<feature type="transmembrane region" description="Helical" evidence="1">
    <location>
        <begin position="34"/>
        <end position="51"/>
    </location>
</feature>
<dbReference type="OrthoDB" id="260519at2759"/>
<dbReference type="AlphaFoldDB" id="A0A8C0TQW2"/>
<dbReference type="Proteomes" id="UP000694542">
    <property type="component" value="Chromosome 32"/>
</dbReference>
<proteinExistence type="predicted"/>
<keyword evidence="1" id="KW-0812">Transmembrane</keyword>
<evidence type="ECO:0000313" key="2">
    <source>
        <dbReference type="Ensembl" id="ENSCAFP00040039218.1"/>
    </source>
</evidence>
<keyword evidence="1" id="KW-0472">Membrane</keyword>
<evidence type="ECO:0000313" key="3">
    <source>
        <dbReference type="Proteomes" id="UP000694542"/>
    </source>
</evidence>
<dbReference type="Ensembl" id="ENSCAFT00040044889.1">
    <property type="protein sequence ID" value="ENSCAFP00040039218.1"/>
    <property type="gene ID" value="ENSCAFG00040024083.1"/>
</dbReference>
<name>A0A8C0TQW2_CANLF</name>
<keyword evidence="1" id="KW-1133">Transmembrane helix</keyword>
<protein>
    <submittedName>
        <fullName evidence="2">Uncharacterized protein</fullName>
    </submittedName>
</protein>